<dbReference type="AlphaFoldDB" id="A0A2T1FHA1"/>
<feature type="chain" id="PRO_5015444499" description="PEP-CTERM sorting domain-containing protein" evidence="1">
    <location>
        <begin position="31"/>
        <end position="206"/>
    </location>
</feature>
<accession>A0A2T1FHA1</accession>
<dbReference type="RefSeq" id="WP_106311669.1">
    <property type="nucleotide sequence ID" value="NZ_PVWO01000524.1"/>
</dbReference>
<name>A0A2T1FHA1_9CYAN</name>
<dbReference type="NCBIfam" id="TIGR02595">
    <property type="entry name" value="PEP_CTERM"/>
    <property type="match status" value="1"/>
</dbReference>
<dbReference type="OrthoDB" id="484456at2"/>
<keyword evidence="1" id="KW-0732">Signal</keyword>
<evidence type="ECO:0000256" key="1">
    <source>
        <dbReference type="SAM" id="SignalP"/>
    </source>
</evidence>
<evidence type="ECO:0008006" key="4">
    <source>
        <dbReference type="Google" id="ProtNLM"/>
    </source>
</evidence>
<keyword evidence="3" id="KW-1185">Reference proteome</keyword>
<dbReference type="EMBL" id="PVWO01000524">
    <property type="protein sequence ID" value="PSB44377.1"/>
    <property type="molecule type" value="Genomic_DNA"/>
</dbReference>
<comment type="caution">
    <text evidence="2">The sequence shown here is derived from an EMBL/GenBank/DDBJ whole genome shotgun (WGS) entry which is preliminary data.</text>
</comment>
<protein>
    <recommendedName>
        <fullName evidence="4">PEP-CTERM sorting domain-containing protein</fullName>
    </recommendedName>
</protein>
<evidence type="ECO:0000313" key="2">
    <source>
        <dbReference type="EMBL" id="PSB44377.1"/>
    </source>
</evidence>
<evidence type="ECO:0000313" key="3">
    <source>
        <dbReference type="Proteomes" id="UP000238937"/>
    </source>
</evidence>
<reference evidence="2 3" key="1">
    <citation type="submission" date="2018-03" db="EMBL/GenBank/DDBJ databases">
        <title>The ancient ancestry and fast evolution of plastids.</title>
        <authorList>
            <person name="Moore K.R."/>
            <person name="Magnabosco C."/>
            <person name="Momper L."/>
            <person name="Gold D.A."/>
            <person name="Bosak T."/>
            <person name="Fournier G.P."/>
        </authorList>
    </citation>
    <scope>NUCLEOTIDE SEQUENCE [LARGE SCALE GENOMIC DNA]</scope>
    <source>
        <strain evidence="2 3">CCALA 037</strain>
    </source>
</reference>
<gene>
    <name evidence="2" type="ORF">C7B77_25675</name>
</gene>
<dbReference type="Proteomes" id="UP000238937">
    <property type="component" value="Unassembled WGS sequence"/>
</dbReference>
<dbReference type="InterPro" id="IPR026374">
    <property type="entry name" value="Cyano_PEP"/>
</dbReference>
<dbReference type="InterPro" id="IPR013424">
    <property type="entry name" value="Ice-binding_C"/>
</dbReference>
<feature type="signal peptide" evidence="1">
    <location>
        <begin position="1"/>
        <end position="30"/>
    </location>
</feature>
<dbReference type="NCBIfam" id="TIGR04155">
    <property type="entry name" value="cyano_PEP"/>
    <property type="match status" value="1"/>
</dbReference>
<proteinExistence type="predicted"/>
<sequence length="206" mass="21134">MSAVKKITIAGAGIALGLTVLSSIAPKAQAVTFSGTTVAAPTWTRPNEGTPPSANTGIGTAVSYSSYAFNVDASGSYNFVSLATIPSAWDNYTFLYRNAFNPATPLVNAIIGNNDFMGVPGFGLSGFTTNLTAGVNYFFVTTGNTNTSVGAFTNTITGSGNVLGGSVASVPEPSTILGSALAFGYGIYSKRKLKIAQLLDVDKETD</sequence>
<organism evidence="2 3">
    <name type="scientific">Chamaesiphon polymorphus CCALA 037</name>
    <dbReference type="NCBI Taxonomy" id="2107692"/>
    <lineage>
        <taxon>Bacteria</taxon>
        <taxon>Bacillati</taxon>
        <taxon>Cyanobacteriota</taxon>
        <taxon>Cyanophyceae</taxon>
        <taxon>Gomontiellales</taxon>
        <taxon>Chamaesiphonaceae</taxon>
        <taxon>Chamaesiphon</taxon>
    </lineage>
</organism>